<evidence type="ECO:0000256" key="2">
    <source>
        <dbReference type="PROSITE-ProRule" id="PRU00176"/>
    </source>
</evidence>
<reference evidence="6 7" key="1">
    <citation type="submission" date="2021-09" db="EMBL/GenBank/DDBJ databases">
        <title>Genomic insights and catalytic innovation underlie evolution of tropane alkaloids biosynthesis.</title>
        <authorList>
            <person name="Wang Y.-J."/>
            <person name="Tian T."/>
            <person name="Huang J.-P."/>
            <person name="Huang S.-X."/>
        </authorList>
    </citation>
    <scope>NUCLEOTIDE SEQUENCE [LARGE SCALE GENOMIC DNA]</scope>
    <source>
        <strain evidence="6">KIB-2018</strain>
        <tissue evidence="6">Leaf</tissue>
    </source>
</reference>
<dbReference type="InterPro" id="IPR012677">
    <property type="entry name" value="Nucleotide-bd_a/b_plait_sf"/>
</dbReference>
<name>A0AAV8TCS9_9ROSI</name>
<dbReference type="InterPro" id="IPR000504">
    <property type="entry name" value="RRM_dom"/>
</dbReference>
<organism evidence="6 7">
    <name type="scientific">Erythroxylum novogranatense</name>
    <dbReference type="NCBI Taxonomy" id="1862640"/>
    <lineage>
        <taxon>Eukaryota</taxon>
        <taxon>Viridiplantae</taxon>
        <taxon>Streptophyta</taxon>
        <taxon>Embryophyta</taxon>
        <taxon>Tracheophyta</taxon>
        <taxon>Spermatophyta</taxon>
        <taxon>Magnoliopsida</taxon>
        <taxon>eudicotyledons</taxon>
        <taxon>Gunneridae</taxon>
        <taxon>Pentapetalae</taxon>
        <taxon>rosids</taxon>
        <taxon>fabids</taxon>
        <taxon>Malpighiales</taxon>
        <taxon>Erythroxylaceae</taxon>
        <taxon>Erythroxylum</taxon>
    </lineage>
</organism>
<evidence type="ECO:0000259" key="4">
    <source>
        <dbReference type="PROSITE" id="PS50102"/>
    </source>
</evidence>
<protein>
    <recommendedName>
        <fullName evidence="8">G3BP-like protein</fullName>
    </recommendedName>
</protein>
<dbReference type="Pfam" id="PF02136">
    <property type="entry name" value="NTF2"/>
    <property type="match status" value="1"/>
</dbReference>
<dbReference type="CDD" id="cd00780">
    <property type="entry name" value="NTF2"/>
    <property type="match status" value="1"/>
</dbReference>
<dbReference type="AlphaFoldDB" id="A0AAV8TCS9"/>
<comment type="caution">
    <text evidence="6">The sequence shown here is derived from an EMBL/GenBank/DDBJ whole genome shotgun (WGS) entry which is preliminary data.</text>
</comment>
<dbReference type="Proteomes" id="UP001159364">
    <property type="component" value="Linkage Group LG05"/>
</dbReference>
<dbReference type="SUPFAM" id="SSF54427">
    <property type="entry name" value="NTF2-like"/>
    <property type="match status" value="1"/>
</dbReference>
<dbReference type="SUPFAM" id="SSF54928">
    <property type="entry name" value="RNA-binding domain, RBD"/>
    <property type="match status" value="1"/>
</dbReference>
<sequence length="460" mass="51467">MSTPYPVPLTAAQVGTYFVDKYYQVLQQRPELVHQFYTDASTMLRLDGCNRDSAASLLQIHVLIMSLNYTRIEIKIAHALESWNRGVLVMVSGSVQVKNLGSRRKFVETFFLAPQEKGFFVLNDVFHFTDDEPVHLPAVLLAQRNLDSQVNSNPSIQQSVPTYMMGGEIQAREFVPSADVKENNQVDRYCFQEQPLQQVPGTENILGEHSIQESNDSLQSTVTTCPDQLHTPMQAEEPPKHTYASILRGQSARAAPPRPSVNMSAPSPHASEWNRLPEATAQQATVTSNSFERSVADTFEDFSAVEDEGEIKSVYVRNLLPTVSETEIEEEFKNFGRIAPDGVVIRGRKDIGVCYAFVEFEDMAGVHNAVKAGSANVAGQLVYVEERRPNSNIPFRAGRGRGRGRGSFLTDAPRVRFGSRSFGRGGGYDGLDCDYDRPRGDGYYRPYQEVDKINHIRQFN</sequence>
<dbReference type="Pfam" id="PF00076">
    <property type="entry name" value="RRM_1"/>
    <property type="match status" value="1"/>
</dbReference>
<dbReference type="GO" id="GO:1990904">
    <property type="term" value="C:ribonucleoprotein complex"/>
    <property type="evidence" value="ECO:0007669"/>
    <property type="project" value="TreeGrafter"/>
</dbReference>
<evidence type="ECO:0008006" key="8">
    <source>
        <dbReference type="Google" id="ProtNLM"/>
    </source>
</evidence>
<accession>A0AAV8TCS9</accession>
<proteinExistence type="predicted"/>
<keyword evidence="7" id="KW-1185">Reference proteome</keyword>
<dbReference type="InterPro" id="IPR039539">
    <property type="entry name" value="Ras_GTPase_bind_prot"/>
</dbReference>
<evidence type="ECO:0000313" key="7">
    <source>
        <dbReference type="Proteomes" id="UP001159364"/>
    </source>
</evidence>
<dbReference type="PANTHER" id="PTHR10693:SF58">
    <property type="entry name" value="OS02G0131700 PROTEIN"/>
    <property type="match status" value="1"/>
</dbReference>
<dbReference type="CDD" id="cd00590">
    <property type="entry name" value="RRM_SF"/>
    <property type="match status" value="1"/>
</dbReference>
<dbReference type="Gene3D" id="3.10.450.50">
    <property type="match status" value="1"/>
</dbReference>
<evidence type="ECO:0000313" key="6">
    <source>
        <dbReference type="EMBL" id="KAJ8763935.1"/>
    </source>
</evidence>
<feature type="domain" description="RRM" evidence="4">
    <location>
        <begin position="312"/>
        <end position="389"/>
    </location>
</feature>
<evidence type="ECO:0000259" key="5">
    <source>
        <dbReference type="PROSITE" id="PS50177"/>
    </source>
</evidence>
<dbReference type="EMBL" id="JAIWQS010000005">
    <property type="protein sequence ID" value="KAJ8763935.1"/>
    <property type="molecule type" value="Genomic_DNA"/>
</dbReference>
<dbReference type="InterPro" id="IPR035979">
    <property type="entry name" value="RBD_domain_sf"/>
</dbReference>
<dbReference type="PROSITE" id="PS50102">
    <property type="entry name" value="RRM"/>
    <property type="match status" value="1"/>
</dbReference>
<dbReference type="FunFam" id="3.10.450.50:FF:000003">
    <property type="entry name" value="Nuclear transport factor 2 family protein"/>
    <property type="match status" value="1"/>
</dbReference>
<gene>
    <name evidence="6" type="ORF">K2173_003717</name>
</gene>
<dbReference type="PANTHER" id="PTHR10693">
    <property type="entry name" value="RAS GTPASE-ACTIVATING PROTEIN-BINDING PROTEIN"/>
    <property type="match status" value="1"/>
</dbReference>
<dbReference type="InterPro" id="IPR002075">
    <property type="entry name" value="NTF2_dom"/>
</dbReference>
<dbReference type="Gene3D" id="3.30.70.330">
    <property type="match status" value="1"/>
</dbReference>
<evidence type="ECO:0000256" key="1">
    <source>
        <dbReference type="ARBA" id="ARBA00022884"/>
    </source>
</evidence>
<dbReference type="SMART" id="SM00360">
    <property type="entry name" value="RRM"/>
    <property type="match status" value="1"/>
</dbReference>
<evidence type="ECO:0000256" key="3">
    <source>
        <dbReference type="SAM" id="MobiDB-lite"/>
    </source>
</evidence>
<feature type="domain" description="NTF2" evidence="5">
    <location>
        <begin position="14"/>
        <end position="128"/>
    </location>
</feature>
<dbReference type="GO" id="GO:0005829">
    <property type="term" value="C:cytosol"/>
    <property type="evidence" value="ECO:0007669"/>
    <property type="project" value="TreeGrafter"/>
</dbReference>
<dbReference type="GO" id="GO:0003729">
    <property type="term" value="F:mRNA binding"/>
    <property type="evidence" value="ECO:0007669"/>
    <property type="project" value="TreeGrafter"/>
</dbReference>
<dbReference type="PROSITE" id="PS50177">
    <property type="entry name" value="NTF2_DOMAIN"/>
    <property type="match status" value="1"/>
</dbReference>
<keyword evidence="1 2" id="KW-0694">RNA-binding</keyword>
<dbReference type="InterPro" id="IPR032710">
    <property type="entry name" value="NTF2-like_dom_sf"/>
</dbReference>
<feature type="region of interest" description="Disordered" evidence="3">
    <location>
        <begin position="251"/>
        <end position="271"/>
    </location>
</feature>
<dbReference type="InterPro" id="IPR018222">
    <property type="entry name" value="Nuclear_transport_factor_2_euk"/>
</dbReference>